<comment type="similarity">
    <text evidence="1">Belongs to the GSP E family.</text>
</comment>
<dbReference type="PANTHER" id="PTHR30258">
    <property type="entry name" value="TYPE II SECRETION SYSTEM PROTEIN GSPE-RELATED"/>
    <property type="match status" value="1"/>
</dbReference>
<dbReference type="SUPFAM" id="SSF52540">
    <property type="entry name" value="P-loop containing nucleoside triphosphate hydrolases"/>
    <property type="match status" value="1"/>
</dbReference>
<keyword evidence="2" id="KW-0547">Nucleotide-binding</keyword>
<evidence type="ECO:0000259" key="4">
    <source>
        <dbReference type="PROSITE" id="PS00662"/>
    </source>
</evidence>
<name>A0A550JD28_9BACT</name>
<sequence length="808" mass="91434">MKGERFCARNQVLTKNRLYHAGADFWLPFCSPALSGILNSGLSRIFVINPDMDGETVSKKLIIKFLNGSECQGHLFQPFDPEGAGVEIFRPGEDRPISYPFEAICFVKLFDDPDQDVRVNSVIEDLRTATGEAFRLLVNREERFSKGVFAYPEAPGADFSRIFFTRRGLNIKRLDRPLGEVLLQQGAVDENTLHSALEFQEQLRRRRLGELLREQNNLTQETVETALTNAEKAGRCPPRYRVGDILIDAGLVTRKQVEEVRARQDSEKHKRLGTIMVERGWISEDQLLNALARKFGLRVIDLDDIQIAPEVMRLISRELVERMQVLPIEATEHRLVVATSTPTDPTIGENLHFATNRRIELVVASPRKIEERINQLFYESDEKIEELIQDLDGLDVEVVEEKEQDRITETDSKVINLVNKILLDGFRKGVSDIHFEPEMGQLPLIVRYRKDGECFTAHKIAALYKAAIISRIKIIARLDIAERRRPQSGKILLKQGKERIEYRVEITPTIGGQEDAVLRILNASRILSLEQLGVSQRNHDRFRALIKKPYGIILCVGPTGSGKTTTLHSAIAEINTGNRKIWTAEDPVEITQRGLRQVQVNTKIGFTFEEALRSFLRADPDVIMIGEMRDVITAKAAIAASLTGHLVFSTLHTNNAPETIVRLIEMGEDPINFADAMLGIIAQRLVRRLCTQCKVPYHPNPEEYEQLVESYGREYFERHGMPAYDDKLLLQRAKGCPACDGFGYSGRIAIQELLVNSPAVRLAIRQRSGADIIEQVARDEGMVTLRQDGIEKVFHGITDFNQVNMVCL</sequence>
<dbReference type="Gene3D" id="3.30.300.160">
    <property type="entry name" value="Type II secretion system, protein E, N-terminal domain"/>
    <property type="match status" value="1"/>
</dbReference>
<dbReference type="SUPFAM" id="SSF160246">
    <property type="entry name" value="EspE N-terminal domain-like"/>
    <property type="match status" value="1"/>
</dbReference>
<dbReference type="Pfam" id="PF00437">
    <property type="entry name" value="T2SSE"/>
    <property type="match status" value="1"/>
</dbReference>
<dbReference type="GO" id="GO:0005524">
    <property type="term" value="F:ATP binding"/>
    <property type="evidence" value="ECO:0007669"/>
    <property type="project" value="UniProtKB-KW"/>
</dbReference>
<proteinExistence type="inferred from homology"/>
<dbReference type="InterPro" id="IPR037257">
    <property type="entry name" value="T2SS_E_N_sf"/>
</dbReference>
<evidence type="ECO:0000313" key="6">
    <source>
        <dbReference type="Proteomes" id="UP000317155"/>
    </source>
</evidence>
<dbReference type="Gene3D" id="3.30.450.90">
    <property type="match status" value="1"/>
</dbReference>
<dbReference type="Pfam" id="PF05157">
    <property type="entry name" value="MshEN"/>
    <property type="match status" value="1"/>
</dbReference>
<evidence type="ECO:0000256" key="1">
    <source>
        <dbReference type="ARBA" id="ARBA00006611"/>
    </source>
</evidence>
<dbReference type="Gene3D" id="3.40.50.300">
    <property type="entry name" value="P-loop containing nucleotide triphosphate hydrolases"/>
    <property type="match status" value="1"/>
</dbReference>
<comment type="caution">
    <text evidence="5">The sequence shown here is derived from an EMBL/GenBank/DDBJ whole genome shotgun (WGS) entry which is preliminary data.</text>
</comment>
<keyword evidence="3" id="KW-0067">ATP-binding</keyword>
<dbReference type="GO" id="GO:0016887">
    <property type="term" value="F:ATP hydrolysis activity"/>
    <property type="evidence" value="ECO:0007669"/>
    <property type="project" value="TreeGrafter"/>
</dbReference>
<dbReference type="PROSITE" id="PS00662">
    <property type="entry name" value="T2SP_E"/>
    <property type="match status" value="1"/>
</dbReference>
<organism evidence="5 6">
    <name type="scientific">Trichloromonas acetexigens</name>
    <dbReference type="NCBI Taxonomy" id="38815"/>
    <lineage>
        <taxon>Bacteria</taxon>
        <taxon>Pseudomonadati</taxon>
        <taxon>Thermodesulfobacteriota</taxon>
        <taxon>Desulfuromonadia</taxon>
        <taxon>Desulfuromonadales</taxon>
        <taxon>Trichloromonadaceae</taxon>
        <taxon>Trichloromonas</taxon>
    </lineage>
</organism>
<evidence type="ECO:0000256" key="3">
    <source>
        <dbReference type="ARBA" id="ARBA00022840"/>
    </source>
</evidence>
<dbReference type="InterPro" id="IPR007831">
    <property type="entry name" value="T2SS_GspE_N"/>
</dbReference>
<dbReference type="PANTHER" id="PTHR30258:SF1">
    <property type="entry name" value="PROTEIN TRANSPORT PROTEIN HOFB HOMOLOG"/>
    <property type="match status" value="1"/>
</dbReference>
<protein>
    <submittedName>
        <fullName evidence="5">Type II secretion system protein E</fullName>
    </submittedName>
</protein>
<accession>A0A550JD28</accession>
<dbReference type="OrthoDB" id="9805147at2"/>
<dbReference type="GO" id="GO:0005886">
    <property type="term" value="C:plasma membrane"/>
    <property type="evidence" value="ECO:0007669"/>
    <property type="project" value="TreeGrafter"/>
</dbReference>
<dbReference type="InterPro" id="IPR001482">
    <property type="entry name" value="T2SS/T4SS_dom"/>
</dbReference>
<dbReference type="Proteomes" id="UP000317155">
    <property type="component" value="Unassembled WGS sequence"/>
</dbReference>
<evidence type="ECO:0000313" key="5">
    <source>
        <dbReference type="EMBL" id="TRO81154.1"/>
    </source>
</evidence>
<reference evidence="5 6" key="1">
    <citation type="submission" date="2019-07" db="EMBL/GenBank/DDBJ databases">
        <title>Insights of Desulfuromonas acetexigens electromicrobiology.</title>
        <authorList>
            <person name="Katuri K."/>
            <person name="Sapireddy V."/>
            <person name="Shaw D.R."/>
            <person name="Saikaly P."/>
        </authorList>
    </citation>
    <scope>NUCLEOTIDE SEQUENCE [LARGE SCALE GENOMIC DNA]</scope>
    <source>
        <strain evidence="5 6">2873</strain>
    </source>
</reference>
<gene>
    <name evidence="5" type="ORF">FL622_09605</name>
</gene>
<dbReference type="AlphaFoldDB" id="A0A550JD28"/>
<keyword evidence="6" id="KW-1185">Reference proteome</keyword>
<dbReference type="InterPro" id="IPR027417">
    <property type="entry name" value="P-loop_NTPase"/>
</dbReference>
<feature type="domain" description="Bacterial type II secretion system protein E" evidence="4">
    <location>
        <begin position="616"/>
        <end position="630"/>
    </location>
</feature>
<evidence type="ECO:0000256" key="2">
    <source>
        <dbReference type="ARBA" id="ARBA00022741"/>
    </source>
</evidence>
<dbReference type="EMBL" id="VJVV01000006">
    <property type="protein sequence ID" value="TRO81154.1"/>
    <property type="molecule type" value="Genomic_DNA"/>
</dbReference>
<dbReference type="CDD" id="cd01129">
    <property type="entry name" value="PulE-GspE-like"/>
    <property type="match status" value="1"/>
</dbReference>